<keyword evidence="3" id="KW-1185">Reference proteome</keyword>
<reference evidence="2 3" key="2">
    <citation type="journal article" date="2021" name="Genomics">
        <title>High-quality reference genome for Clonorchis sinensis.</title>
        <authorList>
            <person name="Young N.D."/>
            <person name="Stroehlein A.J."/>
            <person name="Kinkar L."/>
            <person name="Wang T."/>
            <person name="Sohn W.M."/>
            <person name="Chang B.C.H."/>
            <person name="Kaur P."/>
            <person name="Weisz D."/>
            <person name="Dudchenko O."/>
            <person name="Aiden E.L."/>
            <person name="Korhonen P.K."/>
            <person name="Gasser R.B."/>
        </authorList>
    </citation>
    <scope>NUCLEOTIDE SEQUENCE [LARGE SCALE GENOMIC DNA]</scope>
    <source>
        <strain evidence="2">Cs-k2</strain>
    </source>
</reference>
<dbReference type="Proteomes" id="UP000286415">
    <property type="component" value="Unassembled WGS sequence"/>
</dbReference>
<proteinExistence type="predicted"/>
<evidence type="ECO:0000256" key="1">
    <source>
        <dbReference type="SAM" id="MobiDB-lite"/>
    </source>
</evidence>
<comment type="caution">
    <text evidence="2">The sequence shown here is derived from an EMBL/GenBank/DDBJ whole genome shotgun (WGS) entry which is preliminary data.</text>
</comment>
<organism evidence="2 3">
    <name type="scientific">Clonorchis sinensis</name>
    <name type="common">Chinese liver fluke</name>
    <dbReference type="NCBI Taxonomy" id="79923"/>
    <lineage>
        <taxon>Eukaryota</taxon>
        <taxon>Metazoa</taxon>
        <taxon>Spiralia</taxon>
        <taxon>Lophotrochozoa</taxon>
        <taxon>Platyhelminthes</taxon>
        <taxon>Trematoda</taxon>
        <taxon>Digenea</taxon>
        <taxon>Opisthorchiida</taxon>
        <taxon>Opisthorchiata</taxon>
        <taxon>Opisthorchiidae</taxon>
        <taxon>Clonorchis</taxon>
    </lineage>
</organism>
<dbReference type="InParanoid" id="A0A419PPS1"/>
<reference evidence="2 3" key="1">
    <citation type="journal article" date="2018" name="Biotechnol. Adv.">
        <title>Improved genomic resources and new bioinformatic workflow for the carcinogenic parasite Clonorchis sinensis: Biotechnological implications.</title>
        <authorList>
            <person name="Wang D."/>
            <person name="Korhonen P.K."/>
            <person name="Gasser R.B."/>
            <person name="Young N.D."/>
        </authorList>
    </citation>
    <scope>NUCLEOTIDE SEQUENCE [LARGE SCALE GENOMIC DNA]</scope>
    <source>
        <strain evidence="2">Cs-k2</strain>
    </source>
</reference>
<gene>
    <name evidence="2" type="ORF">CSKR_100138</name>
</gene>
<accession>A0A419PPS1</accession>
<evidence type="ECO:0000313" key="3">
    <source>
        <dbReference type="Proteomes" id="UP000286415"/>
    </source>
</evidence>
<name>A0A419PPS1_CLOSI</name>
<feature type="region of interest" description="Disordered" evidence="1">
    <location>
        <begin position="50"/>
        <end position="72"/>
    </location>
</feature>
<evidence type="ECO:0000313" key="2">
    <source>
        <dbReference type="EMBL" id="KAG5442277.1"/>
    </source>
</evidence>
<dbReference type="EMBL" id="NIRI02000076">
    <property type="protein sequence ID" value="KAG5442277.1"/>
    <property type="molecule type" value="Genomic_DNA"/>
</dbReference>
<dbReference type="AlphaFoldDB" id="A0A419PPS1"/>
<feature type="compositionally biased region" description="Basic and acidic residues" evidence="1">
    <location>
        <begin position="50"/>
        <end position="61"/>
    </location>
</feature>
<sequence>MNSPTTSDLFRRANSPAVLLLTAPPVQDTPGATLHRHLIDCWLSQQPSEDKNFTKETRMADGSKTARRTPGHTSRRIYANQLYAADQGLKLELLGFLLHTARGNFDVRRPTRSGGPGINLSFNVLSGTTVKLKAELCLPLKDAECYSSDLDALVSSSGAILRCAADTEVTLNFHPGS</sequence>
<protein>
    <submittedName>
        <fullName evidence="2">Uncharacterized protein</fullName>
    </submittedName>
</protein>